<feature type="transmembrane region" description="Helical" evidence="1">
    <location>
        <begin position="52"/>
        <end position="73"/>
    </location>
</feature>
<evidence type="ECO:0000259" key="2">
    <source>
        <dbReference type="Pfam" id="PF04536"/>
    </source>
</evidence>
<dbReference type="Pfam" id="PF04536">
    <property type="entry name" value="TPM_phosphatase"/>
    <property type="match status" value="1"/>
</dbReference>
<dbReference type="InterPro" id="IPR007621">
    <property type="entry name" value="TPM_dom"/>
</dbReference>
<dbReference type="PANTHER" id="PTHR30373">
    <property type="entry name" value="UPF0603 PROTEIN YGCG"/>
    <property type="match status" value="1"/>
</dbReference>
<keyword evidence="1" id="KW-1133">Transmembrane helix</keyword>
<evidence type="ECO:0000256" key="1">
    <source>
        <dbReference type="SAM" id="Phobius"/>
    </source>
</evidence>
<name>M1PGW7_DESSD</name>
<dbReference type="eggNOG" id="COG3762">
    <property type="taxonomic scope" value="Bacteria"/>
</dbReference>
<keyword evidence="1" id="KW-0812">Transmembrane</keyword>
<feature type="domain" description="TPM" evidence="2">
    <location>
        <begin position="114"/>
        <end position="195"/>
    </location>
</feature>
<dbReference type="KEGG" id="dsf:UWK_02335"/>
<dbReference type="AlphaFoldDB" id="M1PGW7"/>
<sequence length="218" mass="24617">MKTQSMAQKFFSADEQKQISDAVHLAELKTSGELVPMLVCESHSYPLAAVRGGTLVASIGALLGSPMVARQFWLEPTNVWVFLALFVPLFLLTHFLIKIFPGLKRWFLSSSEKDEEVQNSAFAAFFTEKLYKTKDANGILIYISLLERRAWIIADSGINKRIPQEKWQDAVAVITDGIRRKEQCQALCKAIAMVGDILEKEFPIQDDDRNELHNLIIC</sequence>
<organism evidence="3 4">
    <name type="scientific">Desulfocapsa sulfexigens (strain DSM 10523 / SB164P1)</name>
    <dbReference type="NCBI Taxonomy" id="1167006"/>
    <lineage>
        <taxon>Bacteria</taxon>
        <taxon>Pseudomonadati</taxon>
        <taxon>Thermodesulfobacteriota</taxon>
        <taxon>Desulfobulbia</taxon>
        <taxon>Desulfobulbales</taxon>
        <taxon>Desulfocapsaceae</taxon>
        <taxon>Desulfocapsa</taxon>
    </lineage>
</organism>
<keyword evidence="4" id="KW-1185">Reference proteome</keyword>
<accession>M1PGW7</accession>
<dbReference type="HOGENOM" id="CLU_086382_0_1_7"/>
<dbReference type="RefSeq" id="WP_015404563.1">
    <property type="nucleotide sequence ID" value="NC_020304.1"/>
</dbReference>
<gene>
    <name evidence="3" type="ordered locus">UWK_02335</name>
</gene>
<protein>
    <submittedName>
        <fullName evidence="3">Putative membrane protein</fullName>
    </submittedName>
</protein>
<evidence type="ECO:0000313" key="3">
    <source>
        <dbReference type="EMBL" id="AGF78875.1"/>
    </source>
</evidence>
<dbReference type="EMBL" id="CP003985">
    <property type="protein sequence ID" value="AGF78875.1"/>
    <property type="molecule type" value="Genomic_DNA"/>
</dbReference>
<reference evidence="4" key="1">
    <citation type="journal article" date="2013" name="Stand. Genomic Sci.">
        <title>Complete genome sequence of Desulfocapsa sulfexigens, a marine deltaproteobacterium specialized in disproportionating inorganic sulfur compounds.</title>
        <authorList>
            <person name="Finster K.W."/>
            <person name="Kjeldsen K.U."/>
            <person name="Kube M."/>
            <person name="Reinhardt R."/>
            <person name="Mussmann M."/>
            <person name="Amann R."/>
            <person name="Schreiber L."/>
        </authorList>
    </citation>
    <scope>NUCLEOTIDE SEQUENCE [LARGE SCALE GENOMIC DNA]</scope>
    <source>
        <strain evidence="4">DSM 10523 / SB164P1</strain>
    </source>
</reference>
<dbReference type="Gene3D" id="3.10.310.50">
    <property type="match status" value="1"/>
</dbReference>
<feature type="transmembrane region" description="Helical" evidence="1">
    <location>
        <begin position="79"/>
        <end position="97"/>
    </location>
</feature>
<proteinExistence type="predicted"/>
<dbReference type="PANTHER" id="PTHR30373:SF8">
    <property type="entry name" value="BLL7265 PROTEIN"/>
    <property type="match status" value="1"/>
</dbReference>
<dbReference type="Proteomes" id="UP000011721">
    <property type="component" value="Chromosome"/>
</dbReference>
<dbReference type="STRING" id="1167006.UWK_02335"/>
<evidence type="ECO:0000313" key="4">
    <source>
        <dbReference type="Proteomes" id="UP000011721"/>
    </source>
</evidence>
<keyword evidence="1" id="KW-0472">Membrane</keyword>